<keyword evidence="1" id="KW-0812">Transmembrane</keyword>
<proteinExistence type="predicted"/>
<accession>A0AA36AWB3</accession>
<name>A0AA36AWB3_OCTVU</name>
<dbReference type="AlphaFoldDB" id="A0AA36AWB3"/>
<feature type="transmembrane region" description="Helical" evidence="1">
    <location>
        <begin position="48"/>
        <end position="69"/>
    </location>
</feature>
<evidence type="ECO:0000313" key="3">
    <source>
        <dbReference type="Proteomes" id="UP001162480"/>
    </source>
</evidence>
<gene>
    <name evidence="2" type="ORF">OCTVUL_1B019688</name>
</gene>
<organism evidence="2 3">
    <name type="scientific">Octopus vulgaris</name>
    <name type="common">Common octopus</name>
    <dbReference type="NCBI Taxonomy" id="6645"/>
    <lineage>
        <taxon>Eukaryota</taxon>
        <taxon>Metazoa</taxon>
        <taxon>Spiralia</taxon>
        <taxon>Lophotrochozoa</taxon>
        <taxon>Mollusca</taxon>
        <taxon>Cephalopoda</taxon>
        <taxon>Coleoidea</taxon>
        <taxon>Octopodiformes</taxon>
        <taxon>Octopoda</taxon>
        <taxon>Incirrata</taxon>
        <taxon>Octopodidae</taxon>
        <taxon>Octopus</taxon>
    </lineage>
</organism>
<reference evidence="2" key="1">
    <citation type="submission" date="2023-08" db="EMBL/GenBank/DDBJ databases">
        <authorList>
            <person name="Alioto T."/>
            <person name="Alioto T."/>
            <person name="Gomez Garrido J."/>
        </authorList>
    </citation>
    <scope>NUCLEOTIDE SEQUENCE</scope>
</reference>
<dbReference type="Proteomes" id="UP001162480">
    <property type="component" value="Chromosome 5"/>
</dbReference>
<protein>
    <submittedName>
        <fullName evidence="2">Uncharacterized protein</fullName>
    </submittedName>
</protein>
<evidence type="ECO:0000313" key="2">
    <source>
        <dbReference type="EMBL" id="CAI9723249.1"/>
    </source>
</evidence>
<dbReference type="EMBL" id="OX597818">
    <property type="protein sequence ID" value="CAI9723249.1"/>
    <property type="molecule type" value="Genomic_DNA"/>
</dbReference>
<keyword evidence="3" id="KW-1185">Reference proteome</keyword>
<keyword evidence="1" id="KW-0472">Membrane</keyword>
<evidence type="ECO:0000256" key="1">
    <source>
        <dbReference type="SAM" id="Phobius"/>
    </source>
</evidence>
<feature type="transmembrane region" description="Helical" evidence="1">
    <location>
        <begin position="7"/>
        <end position="28"/>
    </location>
</feature>
<keyword evidence="1" id="KW-1133">Transmembrane helix</keyword>
<sequence>MVGINKIAYPASLHTHLYMLACMCVHMQAHTHTHSSLPSLSLHSQQQFLYSDNIISVCYLFITVLMNSIDVARYNFISHYYVCNGLEGFLKYYSNEGFLQHYNNGNIYPVSCSVLPYC</sequence>